<reference evidence="4" key="1">
    <citation type="submission" date="2022-11" db="EMBL/GenBank/DDBJ databases">
        <authorList>
            <person name="Kikuchi T."/>
        </authorList>
    </citation>
    <scope>NUCLEOTIDE SEQUENCE</scope>
    <source>
        <strain evidence="4">PS1010</strain>
    </source>
</reference>
<dbReference type="PROSITE" id="PS51670">
    <property type="entry name" value="SHKT"/>
    <property type="match status" value="1"/>
</dbReference>
<gene>
    <name evidence="4" type="ORF">CAMP_LOCUS14964</name>
</gene>
<evidence type="ECO:0000259" key="3">
    <source>
        <dbReference type="PROSITE" id="PS51670"/>
    </source>
</evidence>
<evidence type="ECO:0000313" key="4">
    <source>
        <dbReference type="EMBL" id="CAI5452327.1"/>
    </source>
</evidence>
<accession>A0A9P1IW57</accession>
<dbReference type="Gene3D" id="1.10.10.1940">
    <property type="match status" value="1"/>
</dbReference>
<organism evidence="4 5">
    <name type="scientific">Caenorhabditis angaria</name>
    <dbReference type="NCBI Taxonomy" id="860376"/>
    <lineage>
        <taxon>Eukaryota</taxon>
        <taxon>Metazoa</taxon>
        <taxon>Ecdysozoa</taxon>
        <taxon>Nematoda</taxon>
        <taxon>Chromadorea</taxon>
        <taxon>Rhabditida</taxon>
        <taxon>Rhabditina</taxon>
        <taxon>Rhabditomorpha</taxon>
        <taxon>Rhabditoidea</taxon>
        <taxon>Rhabditidae</taxon>
        <taxon>Peloderinae</taxon>
        <taxon>Caenorhabditis</taxon>
    </lineage>
</organism>
<sequence>MKSSAFLVLAAMNVLVDSEINSNLKCVDVSMECEYRARYCYNPNYTGLMFKMCRSTCDWCHTSLDGALKRVRRQVKDQSLEFEDIGDSQNSSVTPTGTCMDHSQKCEATAALCTSSNYQSIMAIKCPKTCGVC</sequence>
<feature type="domain" description="ShKT" evidence="3">
    <location>
        <begin position="99"/>
        <end position="133"/>
    </location>
</feature>
<dbReference type="PANTHER" id="PTHR46219:SF15">
    <property type="entry name" value="SHKT DOMAIN-CONTAINING PROTEIN"/>
    <property type="match status" value="1"/>
</dbReference>
<comment type="caution">
    <text evidence="4">The sequence shown here is derived from an EMBL/GenBank/DDBJ whole genome shotgun (WGS) entry which is preliminary data.</text>
</comment>
<keyword evidence="2" id="KW-0732">Signal</keyword>
<name>A0A9P1IW57_9PELO</name>
<dbReference type="Proteomes" id="UP001152747">
    <property type="component" value="Unassembled WGS sequence"/>
</dbReference>
<comment type="caution">
    <text evidence="1">Lacks conserved residue(s) required for the propagation of feature annotation.</text>
</comment>
<feature type="chain" id="PRO_5040281759" description="ShKT domain-containing protein" evidence="2">
    <location>
        <begin position="19"/>
        <end position="133"/>
    </location>
</feature>
<keyword evidence="5" id="KW-1185">Reference proteome</keyword>
<protein>
    <recommendedName>
        <fullName evidence="3">ShKT domain-containing protein</fullName>
    </recommendedName>
</protein>
<dbReference type="AlphaFoldDB" id="A0A9P1IW57"/>
<proteinExistence type="predicted"/>
<dbReference type="Pfam" id="PF01549">
    <property type="entry name" value="ShK"/>
    <property type="match status" value="2"/>
</dbReference>
<evidence type="ECO:0000313" key="5">
    <source>
        <dbReference type="Proteomes" id="UP001152747"/>
    </source>
</evidence>
<feature type="signal peptide" evidence="2">
    <location>
        <begin position="1"/>
        <end position="18"/>
    </location>
</feature>
<dbReference type="SMART" id="SM00254">
    <property type="entry name" value="ShKT"/>
    <property type="match status" value="2"/>
</dbReference>
<dbReference type="Gene3D" id="1.10.10.1870">
    <property type="entry name" value="ShTK domain-like"/>
    <property type="match status" value="1"/>
</dbReference>
<dbReference type="PANTHER" id="PTHR46219">
    <property type="entry name" value="PROTEIN CBG11138"/>
    <property type="match status" value="1"/>
</dbReference>
<dbReference type="OrthoDB" id="5855273at2759"/>
<feature type="disulfide bond" evidence="1">
    <location>
        <begin position="99"/>
        <end position="133"/>
    </location>
</feature>
<dbReference type="InterPro" id="IPR003582">
    <property type="entry name" value="ShKT_dom"/>
</dbReference>
<keyword evidence="1" id="KW-1015">Disulfide bond</keyword>
<evidence type="ECO:0000256" key="1">
    <source>
        <dbReference type="PROSITE-ProRule" id="PRU01005"/>
    </source>
</evidence>
<evidence type="ECO:0000256" key="2">
    <source>
        <dbReference type="SAM" id="SignalP"/>
    </source>
</evidence>
<dbReference type="EMBL" id="CANHGI010000005">
    <property type="protein sequence ID" value="CAI5452327.1"/>
    <property type="molecule type" value="Genomic_DNA"/>
</dbReference>